<keyword evidence="2" id="KW-1185">Reference proteome</keyword>
<dbReference type="Proteomes" id="UP001300012">
    <property type="component" value="Unassembled WGS sequence"/>
</dbReference>
<gene>
    <name evidence="1" type="ORF">NV381_30335</name>
</gene>
<comment type="caution">
    <text evidence="1">The sequence shown here is derived from an EMBL/GenBank/DDBJ whole genome shotgun (WGS) entry which is preliminary data.</text>
</comment>
<dbReference type="RefSeq" id="WP_258217058.1">
    <property type="nucleotide sequence ID" value="NZ_JANQBD010000028.1"/>
</dbReference>
<protein>
    <submittedName>
        <fullName evidence="1">DUF3891 family protein</fullName>
    </submittedName>
</protein>
<sequence>MLVAEKQDRFVLTTNDDHANLAGQMALHLRDSVFPEDTRREEFNYAVKEHDRAWIDLDEVPIWNDGRGRPFSVADYPLMIRLPHYTRGLAEIEEHSEYAAMLCSMHYTSFRPETVSNLVGGVSPKAQVFILAEKERSKRLTDKLGCHSGQSLALLHLHLKWLQAMDELSLWLCITDGASRTNSLQAAYRTTMRADSPNKGTESDEPLQPSWISADSVRISPFPFTNPFEMMWKRREVPKELINQEGLYAAYSQTPVIESAIMIVP</sequence>
<proteinExistence type="predicted"/>
<evidence type="ECO:0000313" key="2">
    <source>
        <dbReference type="Proteomes" id="UP001300012"/>
    </source>
</evidence>
<reference evidence="1 2" key="1">
    <citation type="submission" date="2022-08" db="EMBL/GenBank/DDBJ databases">
        <title>Paenibacillus endoradicis sp. nov., Paenibacillus radicibacter sp. nov and Paenibacillus pararadicis sp. nov., three cold-adapted plant growth-promoting bacteria isolated from root of Larix gmelinii in Great Khingan.</title>
        <authorList>
            <person name="Xue H."/>
        </authorList>
    </citation>
    <scope>NUCLEOTIDE SEQUENCE [LARGE SCALE GENOMIC DNA]</scope>
    <source>
        <strain evidence="1 2">N5-1-1-5</strain>
    </source>
</reference>
<dbReference type="Pfam" id="PF13030">
    <property type="entry name" value="DUF3891"/>
    <property type="match status" value="1"/>
</dbReference>
<dbReference type="EMBL" id="JANQBD010000028">
    <property type="protein sequence ID" value="MCR8635512.1"/>
    <property type="molecule type" value="Genomic_DNA"/>
</dbReference>
<accession>A0ABT1YQQ7</accession>
<organism evidence="1 2">
    <name type="scientific">Paenibacillus radicis</name>
    <name type="common">ex Xue et al. 2023</name>
    <dbReference type="NCBI Taxonomy" id="2972489"/>
    <lineage>
        <taxon>Bacteria</taxon>
        <taxon>Bacillati</taxon>
        <taxon>Bacillota</taxon>
        <taxon>Bacilli</taxon>
        <taxon>Bacillales</taxon>
        <taxon>Paenibacillaceae</taxon>
        <taxon>Paenibacillus</taxon>
    </lineage>
</organism>
<evidence type="ECO:0000313" key="1">
    <source>
        <dbReference type="EMBL" id="MCR8635512.1"/>
    </source>
</evidence>
<name>A0ABT1YQQ7_9BACL</name>
<dbReference type="InterPro" id="IPR024992">
    <property type="entry name" value="DUF3891"/>
</dbReference>